<dbReference type="SUPFAM" id="SSF53649">
    <property type="entry name" value="Alkaline phosphatase-like"/>
    <property type="match status" value="1"/>
</dbReference>
<dbReference type="GO" id="GO:0032259">
    <property type="term" value="P:methylation"/>
    <property type="evidence" value="ECO:0007669"/>
    <property type="project" value="UniProtKB-KW"/>
</dbReference>
<dbReference type="InterPro" id="IPR017850">
    <property type="entry name" value="Alkaline_phosphatase_core_sf"/>
</dbReference>
<evidence type="ECO:0000313" key="2">
    <source>
        <dbReference type="Proteomes" id="UP000188533"/>
    </source>
</evidence>
<dbReference type="PANTHER" id="PTHR23071:SF1">
    <property type="entry name" value="GPI ETHANOLAMINE PHOSPHATE TRANSFERASE 3"/>
    <property type="match status" value="1"/>
</dbReference>
<dbReference type="Pfam" id="PF01663">
    <property type="entry name" value="Phosphodiest"/>
    <property type="match status" value="1"/>
</dbReference>
<reference evidence="1 2" key="1">
    <citation type="submission" date="2016-08" db="EMBL/GenBank/DDBJ databases">
        <authorList>
            <consortium name="Lentinula edodes genome sequencing consortium"/>
            <person name="Sakamoto Y."/>
            <person name="Nakade K."/>
            <person name="Sato S."/>
            <person name="Yoshida Y."/>
            <person name="Miyazaki K."/>
            <person name="Natsume S."/>
            <person name="Konno N."/>
        </authorList>
    </citation>
    <scope>NUCLEOTIDE SEQUENCE [LARGE SCALE GENOMIC DNA]</scope>
    <source>
        <strain evidence="1 2">NBRC 111202</strain>
    </source>
</reference>
<dbReference type="GO" id="GO:0008168">
    <property type="term" value="F:methyltransferase activity"/>
    <property type="evidence" value="ECO:0007669"/>
    <property type="project" value="UniProtKB-KW"/>
</dbReference>
<dbReference type="AlphaFoldDB" id="A0A1Q3ERE5"/>
<dbReference type="GO" id="GO:0051377">
    <property type="term" value="F:mannose-ethanolamine phosphotransferase activity"/>
    <property type="evidence" value="ECO:0007669"/>
    <property type="project" value="TreeGrafter"/>
</dbReference>
<dbReference type="GO" id="GO:0005789">
    <property type="term" value="C:endoplasmic reticulum membrane"/>
    <property type="evidence" value="ECO:0007669"/>
    <property type="project" value="TreeGrafter"/>
</dbReference>
<evidence type="ECO:0000313" key="1">
    <source>
        <dbReference type="EMBL" id="GAW09775.1"/>
    </source>
</evidence>
<keyword evidence="1" id="KW-0489">Methyltransferase</keyword>
<reference evidence="1 2" key="2">
    <citation type="submission" date="2017-02" db="EMBL/GenBank/DDBJ databases">
        <title>A genome survey and senescence transcriptome analysis in Lentinula edodes.</title>
        <authorList>
            <person name="Sakamoto Y."/>
            <person name="Nakade K."/>
            <person name="Sato S."/>
            <person name="Yoshida Y."/>
            <person name="Miyazaki K."/>
            <person name="Natsume S."/>
            <person name="Konno N."/>
        </authorList>
    </citation>
    <scope>NUCLEOTIDE SEQUENCE [LARGE SCALE GENOMIC DNA]</scope>
    <source>
        <strain evidence="1 2">NBRC 111202</strain>
    </source>
</reference>
<dbReference type="InterPro" id="IPR002591">
    <property type="entry name" value="Phosphodiest/P_Trfase"/>
</dbReference>
<keyword evidence="2" id="KW-1185">Reference proteome</keyword>
<dbReference type="GO" id="GO:0006506">
    <property type="term" value="P:GPI anchor biosynthetic process"/>
    <property type="evidence" value="ECO:0007669"/>
    <property type="project" value="InterPro"/>
</dbReference>
<comment type="caution">
    <text evidence="1">The sequence shown here is derived from an EMBL/GenBank/DDBJ whole genome shotgun (WGS) entry which is preliminary data.</text>
</comment>
<dbReference type="Gene3D" id="3.40.720.10">
    <property type="entry name" value="Alkaline Phosphatase, subunit A"/>
    <property type="match status" value="1"/>
</dbReference>
<dbReference type="InterPro" id="IPR039524">
    <property type="entry name" value="PIGO/GPI13"/>
</dbReference>
<protein>
    <submittedName>
        <fullName evidence="1">Phosphoethanolamine n-methyltransferase</fullName>
    </submittedName>
</protein>
<dbReference type="PANTHER" id="PTHR23071">
    <property type="entry name" value="PHOSPHATIDYLINOSITOL GLYCAN"/>
    <property type="match status" value="1"/>
</dbReference>
<accession>A0A1Q3ERE5</accession>
<keyword evidence="1" id="KW-0808">Transferase</keyword>
<dbReference type="Proteomes" id="UP000188533">
    <property type="component" value="Unassembled WGS sequence"/>
</dbReference>
<dbReference type="STRING" id="5353.A0A1Q3ERE5"/>
<organism evidence="1 2">
    <name type="scientific">Lentinula edodes</name>
    <name type="common">Shiitake mushroom</name>
    <name type="synonym">Lentinus edodes</name>
    <dbReference type="NCBI Taxonomy" id="5353"/>
    <lineage>
        <taxon>Eukaryota</taxon>
        <taxon>Fungi</taxon>
        <taxon>Dikarya</taxon>
        <taxon>Basidiomycota</taxon>
        <taxon>Agaricomycotina</taxon>
        <taxon>Agaricomycetes</taxon>
        <taxon>Agaricomycetidae</taxon>
        <taxon>Agaricales</taxon>
        <taxon>Marasmiineae</taxon>
        <taxon>Omphalotaceae</taxon>
        <taxon>Lentinula</taxon>
    </lineage>
</organism>
<name>A0A1Q3ERE5_LENED</name>
<sequence>MKGGEIGFMGDDTWMAVFPDTFNINMTWPYDSFNVEDLHTVDNGVITHLFPLLESNKAPDLIIGHFLGVDHVGHRVGPFHPSMSSKLQQMNATLSHVVDLLSDDTLLIVLGDHGMDHSGDHGGDGELETSAAVWIYSKGIELFDDHIGSIPSELVPFTTFPNAESPYRHIQQIDLVPTISLLLGLPIPFNNLGSVIPELFWRETGSNPDSQVGESWSWGGIHKIECTASTHLSRYLPLLQLRR</sequence>
<proteinExistence type="predicted"/>
<gene>
    <name evidence="1" type="ORF">LENED_011967</name>
</gene>
<dbReference type="EMBL" id="BDGU01001283">
    <property type="protein sequence ID" value="GAW09775.1"/>
    <property type="molecule type" value="Genomic_DNA"/>
</dbReference>